<evidence type="ECO:0000313" key="2">
    <source>
        <dbReference type="EMBL" id="KAB2808323.1"/>
    </source>
</evidence>
<name>A0A7J5DT46_NOCSI</name>
<comment type="caution">
    <text evidence="2">The sequence shown here is derived from an EMBL/GenBank/DDBJ whole genome shotgun (WGS) entry which is preliminary data.</text>
</comment>
<dbReference type="AlphaFoldDB" id="A0A7J5DT46"/>
<organism evidence="2 3">
    <name type="scientific">Nocardioides simplex</name>
    <name type="common">Arthrobacter simplex</name>
    <dbReference type="NCBI Taxonomy" id="2045"/>
    <lineage>
        <taxon>Bacteria</taxon>
        <taxon>Bacillati</taxon>
        <taxon>Actinomycetota</taxon>
        <taxon>Actinomycetes</taxon>
        <taxon>Propionibacteriales</taxon>
        <taxon>Nocardioidaceae</taxon>
        <taxon>Pimelobacter</taxon>
    </lineage>
</organism>
<feature type="region of interest" description="Disordered" evidence="1">
    <location>
        <begin position="238"/>
        <end position="266"/>
    </location>
</feature>
<dbReference type="Proteomes" id="UP000449906">
    <property type="component" value="Unassembled WGS sequence"/>
</dbReference>
<dbReference type="EMBL" id="WBVM01000003">
    <property type="protein sequence ID" value="KAB2808323.1"/>
    <property type="molecule type" value="Genomic_DNA"/>
</dbReference>
<evidence type="ECO:0000256" key="1">
    <source>
        <dbReference type="SAM" id="MobiDB-lite"/>
    </source>
</evidence>
<gene>
    <name evidence="2" type="ORF">F9L07_22675</name>
</gene>
<evidence type="ECO:0000313" key="3">
    <source>
        <dbReference type="Proteomes" id="UP000449906"/>
    </source>
</evidence>
<accession>A0A7J5DT46</accession>
<dbReference type="RefSeq" id="WP_151582003.1">
    <property type="nucleotide sequence ID" value="NZ_WBVM01000003.1"/>
</dbReference>
<feature type="compositionally biased region" description="Polar residues" evidence="1">
    <location>
        <begin position="254"/>
        <end position="266"/>
    </location>
</feature>
<proteinExistence type="predicted"/>
<sequence>MAAKAEPPVRWTTGQDTWIVDFPVLWVAVDWEERHAVVSDPVRGVHLDENGDPEPFTEYAQQLWVTVNWYRIRPTAKPGDLNTAFHYRRVQYVGPQKCGKGPWLAKKTKAQAGGPVLFEDWAKGGEVYRCSDHDCGCGWVYAYKPGEPMGKPWAKPLMQLLATAEDQVDNVYDPLKAMLKHGWDAGRFTVGEEFTRLPNDGRIETVTSSAQSRLGNPIIFVGQDETGLYTDSNKLRKPAETTRRGASAMGGRSIETTNPWDPSEDSVAQRTWESKRPDIFRFWLNPELDVKLHRPDGKPFSFWNGRERRKILKHVYQGIDHINIESVEAEALEIGEKDPGQAERFYGNVAKAGLGSWLNIDSWNARKAPREVKPGTAVTTGFDGSDTDDWTGFRCETRDGYQFTPTFPDGRPMVWNPAEFGGQVPRLEVAAGLEHIATTYRLVRGYFDPPYFGTEVDAWAEKYGDKVIVRWSTAAATRMHPAAERLVTDVTKRDSTFTHDGCELTEKCIGAARKSHRPGGRYILEKPGDGRKIDMAIPSILAHEAACDVTAKDLWPAEEETNYAYFI</sequence>
<protein>
    <recommendedName>
        <fullName evidence="4">Terminase</fullName>
    </recommendedName>
</protein>
<evidence type="ECO:0008006" key="4">
    <source>
        <dbReference type="Google" id="ProtNLM"/>
    </source>
</evidence>
<reference evidence="2 3" key="1">
    <citation type="submission" date="2019-09" db="EMBL/GenBank/DDBJ databases">
        <title>Pimelobacter sp. isolated from Paulinella.</title>
        <authorList>
            <person name="Jeong S.E."/>
        </authorList>
    </citation>
    <scope>NUCLEOTIDE SEQUENCE [LARGE SCALE GENOMIC DNA]</scope>
    <source>
        <strain evidence="2 3">Pch-N</strain>
    </source>
</reference>